<dbReference type="PROSITE" id="PS00194">
    <property type="entry name" value="THIOREDOXIN_1"/>
    <property type="match status" value="1"/>
</dbReference>
<evidence type="ECO:0000256" key="3">
    <source>
        <dbReference type="ARBA" id="ARBA00022968"/>
    </source>
</evidence>
<evidence type="ECO:0000313" key="8">
    <source>
        <dbReference type="EMBL" id="GGG19081.1"/>
    </source>
</evidence>
<dbReference type="AlphaFoldDB" id="A0A917G252"/>
<dbReference type="Pfam" id="PF08534">
    <property type="entry name" value="Redoxin"/>
    <property type="match status" value="1"/>
</dbReference>
<keyword evidence="3" id="KW-0812">Transmembrane</keyword>
<evidence type="ECO:0000256" key="4">
    <source>
        <dbReference type="ARBA" id="ARBA00023157"/>
    </source>
</evidence>
<evidence type="ECO:0000256" key="2">
    <source>
        <dbReference type="ARBA" id="ARBA00022748"/>
    </source>
</evidence>
<evidence type="ECO:0000313" key="9">
    <source>
        <dbReference type="Proteomes" id="UP000654257"/>
    </source>
</evidence>
<feature type="region of interest" description="Disordered" evidence="6">
    <location>
        <begin position="30"/>
        <end position="57"/>
    </location>
</feature>
<evidence type="ECO:0000256" key="1">
    <source>
        <dbReference type="ARBA" id="ARBA00004196"/>
    </source>
</evidence>
<dbReference type="Gene3D" id="3.40.30.10">
    <property type="entry name" value="Glutaredoxin"/>
    <property type="match status" value="1"/>
</dbReference>
<dbReference type="InterPro" id="IPR013766">
    <property type="entry name" value="Thioredoxin_domain"/>
</dbReference>
<keyword evidence="2" id="KW-0201">Cytochrome c-type biogenesis</keyword>
<sequence>MSRSSALRWSLAALVVVVALIVAIWPRGGDEATGPSSYDEFRNSIGTAAGTPPPSSDADLGALRAAADLAPCPTPPAGSTGSGPLAGITLDCLADGSPVDLAGALAGKPALINLWAYWCGPCAEELPYLQQYAERAGDAVTVLTVHEDPKQDNALTRLTDYGVRLPGVQDGSARVAAAVAAPSVLPVTVLVAADGSIAKVLPQPFRSVDDVAGAVTTYLGVSA</sequence>
<dbReference type="PANTHER" id="PTHR42852:SF6">
    <property type="entry name" value="THIOL:DISULFIDE INTERCHANGE PROTEIN DSBE"/>
    <property type="match status" value="1"/>
</dbReference>
<name>A0A917G252_9NOCA</name>
<dbReference type="PANTHER" id="PTHR42852">
    <property type="entry name" value="THIOL:DISULFIDE INTERCHANGE PROTEIN DSBE"/>
    <property type="match status" value="1"/>
</dbReference>
<keyword evidence="4" id="KW-1015">Disulfide bond</keyword>
<keyword evidence="9" id="KW-1185">Reference proteome</keyword>
<dbReference type="CDD" id="cd02966">
    <property type="entry name" value="TlpA_like_family"/>
    <property type="match status" value="1"/>
</dbReference>
<keyword evidence="3" id="KW-0735">Signal-anchor</keyword>
<evidence type="ECO:0000256" key="6">
    <source>
        <dbReference type="SAM" id="MobiDB-lite"/>
    </source>
</evidence>
<reference evidence="8" key="1">
    <citation type="journal article" date="2014" name="Int. J. Syst. Evol. Microbiol.">
        <title>Complete genome sequence of Corynebacterium casei LMG S-19264T (=DSM 44701T), isolated from a smear-ripened cheese.</title>
        <authorList>
            <consortium name="US DOE Joint Genome Institute (JGI-PGF)"/>
            <person name="Walter F."/>
            <person name="Albersmeier A."/>
            <person name="Kalinowski J."/>
            <person name="Ruckert C."/>
        </authorList>
    </citation>
    <scope>NUCLEOTIDE SEQUENCE</scope>
    <source>
        <strain evidence="8">CCM 7905</strain>
    </source>
</reference>
<dbReference type="Proteomes" id="UP000654257">
    <property type="component" value="Unassembled WGS sequence"/>
</dbReference>
<gene>
    <name evidence="8" type="ORF">GCM10007304_36310</name>
</gene>
<evidence type="ECO:0000259" key="7">
    <source>
        <dbReference type="PROSITE" id="PS51352"/>
    </source>
</evidence>
<dbReference type="GO" id="GO:0016491">
    <property type="term" value="F:oxidoreductase activity"/>
    <property type="evidence" value="ECO:0007669"/>
    <property type="project" value="InterPro"/>
</dbReference>
<reference evidence="8" key="2">
    <citation type="submission" date="2020-09" db="EMBL/GenBank/DDBJ databases">
        <authorList>
            <person name="Sun Q."/>
            <person name="Sedlacek I."/>
        </authorList>
    </citation>
    <scope>NUCLEOTIDE SEQUENCE</scope>
    <source>
        <strain evidence="8">CCM 7905</strain>
    </source>
</reference>
<dbReference type="InterPro" id="IPR050553">
    <property type="entry name" value="Thioredoxin_ResA/DsbE_sf"/>
</dbReference>
<protein>
    <submittedName>
        <fullName evidence="8">Membrane protein</fullName>
    </submittedName>
</protein>
<dbReference type="RefSeq" id="WP_188546309.1">
    <property type="nucleotide sequence ID" value="NZ_BMCU01000004.1"/>
</dbReference>
<proteinExistence type="predicted"/>
<dbReference type="GO" id="GO:0017004">
    <property type="term" value="P:cytochrome complex assembly"/>
    <property type="evidence" value="ECO:0007669"/>
    <property type="project" value="UniProtKB-KW"/>
</dbReference>
<comment type="caution">
    <text evidence="8">The sequence shown here is derived from an EMBL/GenBank/DDBJ whole genome shotgun (WGS) entry which is preliminary data.</text>
</comment>
<feature type="domain" description="Thioredoxin" evidence="7">
    <location>
        <begin position="79"/>
        <end position="220"/>
    </location>
</feature>
<dbReference type="PROSITE" id="PS51352">
    <property type="entry name" value="THIOREDOXIN_2"/>
    <property type="match status" value="1"/>
</dbReference>
<keyword evidence="5" id="KW-0676">Redox-active center</keyword>
<dbReference type="InterPro" id="IPR017937">
    <property type="entry name" value="Thioredoxin_CS"/>
</dbReference>
<organism evidence="8 9">
    <name type="scientific">Rhodococcoides trifolii</name>
    <dbReference type="NCBI Taxonomy" id="908250"/>
    <lineage>
        <taxon>Bacteria</taxon>
        <taxon>Bacillati</taxon>
        <taxon>Actinomycetota</taxon>
        <taxon>Actinomycetes</taxon>
        <taxon>Mycobacteriales</taxon>
        <taxon>Nocardiaceae</taxon>
        <taxon>Rhodococcoides</taxon>
    </lineage>
</organism>
<dbReference type="GO" id="GO:0030313">
    <property type="term" value="C:cell envelope"/>
    <property type="evidence" value="ECO:0007669"/>
    <property type="project" value="UniProtKB-SubCell"/>
</dbReference>
<comment type="subcellular location">
    <subcellularLocation>
        <location evidence="1">Cell envelope</location>
    </subcellularLocation>
</comment>
<dbReference type="InterPro" id="IPR036249">
    <property type="entry name" value="Thioredoxin-like_sf"/>
</dbReference>
<dbReference type="EMBL" id="BMCU01000004">
    <property type="protein sequence ID" value="GGG19081.1"/>
    <property type="molecule type" value="Genomic_DNA"/>
</dbReference>
<dbReference type="InterPro" id="IPR013740">
    <property type="entry name" value="Redoxin"/>
</dbReference>
<accession>A0A917G252</accession>
<dbReference type="SUPFAM" id="SSF52833">
    <property type="entry name" value="Thioredoxin-like"/>
    <property type="match status" value="1"/>
</dbReference>
<evidence type="ECO:0000256" key="5">
    <source>
        <dbReference type="ARBA" id="ARBA00023284"/>
    </source>
</evidence>